<gene>
    <name evidence="1" type="ORF">SAMN05421752_11012</name>
</gene>
<dbReference type="AlphaFoldDB" id="A0A1N7G676"/>
<evidence type="ECO:0000313" key="2">
    <source>
        <dbReference type="Proteomes" id="UP000185936"/>
    </source>
</evidence>
<accession>A0A1N7G676</accession>
<proteinExistence type="predicted"/>
<protein>
    <submittedName>
        <fullName evidence="1">Uncharacterized protein</fullName>
    </submittedName>
</protein>
<dbReference type="EMBL" id="FTNR01000010">
    <property type="protein sequence ID" value="SIS07936.1"/>
    <property type="molecule type" value="Genomic_DNA"/>
</dbReference>
<reference evidence="2" key="1">
    <citation type="submission" date="2017-01" db="EMBL/GenBank/DDBJ databases">
        <authorList>
            <person name="Varghese N."/>
            <person name="Submissions S."/>
        </authorList>
    </citation>
    <scope>NUCLEOTIDE SEQUENCE [LARGE SCALE GENOMIC DNA]</scope>
    <source>
        <strain evidence="2">type strain: HArc-</strain>
    </source>
</reference>
<keyword evidence="2" id="KW-1185">Reference proteome</keyword>
<name>A0A1N7G676_9EURY</name>
<evidence type="ECO:0000313" key="1">
    <source>
        <dbReference type="EMBL" id="SIS07936.1"/>
    </source>
</evidence>
<dbReference type="Proteomes" id="UP000185936">
    <property type="component" value="Unassembled WGS sequence"/>
</dbReference>
<sequence>MCLLFLVVPMSRDYDVAEHMAEAEEAAEDAVEEFSGYEDFADAIDAFAQSQIEEGNEVQMESDAEERSGLATDETERAAVIRETDVRHEVGQALHGLLREYGYQPRQSFGADANARQDE</sequence>
<organism evidence="1 2">
    <name type="scientific">Natronorubrum thiooxidans</name>
    <dbReference type="NCBI Taxonomy" id="308853"/>
    <lineage>
        <taxon>Archaea</taxon>
        <taxon>Methanobacteriati</taxon>
        <taxon>Methanobacteriota</taxon>
        <taxon>Stenosarchaea group</taxon>
        <taxon>Halobacteria</taxon>
        <taxon>Halobacteriales</taxon>
        <taxon>Natrialbaceae</taxon>
        <taxon>Natronorubrum</taxon>
    </lineage>
</organism>
<dbReference type="STRING" id="308853.SAMN05421752_11012"/>